<evidence type="ECO:0000313" key="3">
    <source>
        <dbReference type="EMBL" id="WYJ88476.1"/>
    </source>
</evidence>
<keyword evidence="2" id="KW-0132">Cell division</keyword>
<evidence type="ECO:0000313" key="4">
    <source>
        <dbReference type="Proteomes" id="UP000195141"/>
    </source>
</evidence>
<gene>
    <name evidence="3" type="ORF">A5888_000195</name>
    <name evidence="2" type="ORF">A5888_000241</name>
</gene>
<feature type="compositionally biased region" description="Basic and acidic residues" evidence="1">
    <location>
        <begin position="112"/>
        <end position="125"/>
    </location>
</feature>
<keyword evidence="2" id="KW-0131">Cell cycle</keyword>
<evidence type="ECO:0000313" key="2">
    <source>
        <dbReference type="EMBL" id="OTP18427.1"/>
    </source>
</evidence>
<dbReference type="Pfam" id="PF05164">
    <property type="entry name" value="ZapA"/>
    <property type="match status" value="1"/>
</dbReference>
<dbReference type="Proteomes" id="UP000195141">
    <property type="component" value="Chromosome"/>
</dbReference>
<dbReference type="InterPro" id="IPR007838">
    <property type="entry name" value="Cell_div_ZapA-like"/>
</dbReference>
<proteinExistence type="predicted"/>
<evidence type="ECO:0000256" key="1">
    <source>
        <dbReference type="SAM" id="MobiDB-lite"/>
    </source>
</evidence>
<dbReference type="Gene3D" id="6.10.250.790">
    <property type="match status" value="1"/>
</dbReference>
<dbReference type="RefSeq" id="WP_086347417.1">
    <property type="nucleotide sequence ID" value="NZ_CP147247.1"/>
</dbReference>
<feature type="region of interest" description="Disordered" evidence="1">
    <location>
        <begin position="112"/>
        <end position="162"/>
    </location>
</feature>
<name>A0A242KBJ2_9ENTE</name>
<keyword evidence="4" id="KW-1185">Reference proteome</keyword>
<organism evidence="2">
    <name type="scientific">Candidatus Enterococcus clewellii</name>
    <dbReference type="NCBI Taxonomy" id="1834193"/>
    <lineage>
        <taxon>Bacteria</taxon>
        <taxon>Bacillati</taxon>
        <taxon>Bacillota</taxon>
        <taxon>Bacilli</taxon>
        <taxon>Lactobacillales</taxon>
        <taxon>Enterococcaceae</taxon>
        <taxon>Enterococcus</taxon>
    </lineage>
</organism>
<sequence length="162" mass="18826">MAKDKTRYKAMIANHTYTIIGQETKKHMDLVTRIVNEQLAEIKHISPQTNTEQASVLLAVNAVSDQLKKQEEVLKLRQEVEELKRRTIRITELENRIKRIEAIEEEAKDVLKKSGKEDVEIHNHMEAQQILNENRKQQIQSKGTQEVSENNDEKGTKETQEN</sequence>
<dbReference type="EMBL" id="CP147247">
    <property type="protein sequence ID" value="WYJ88476.1"/>
    <property type="molecule type" value="Genomic_DNA"/>
</dbReference>
<reference evidence="2" key="1">
    <citation type="submission" date="2017-05" db="EMBL/GenBank/DDBJ databases">
        <title>The Genome Sequence of Enterococcus sp. 9E7_DIV0242.</title>
        <authorList>
            <consortium name="The Broad Institute Genomics Platform"/>
            <consortium name="The Broad Institute Genomic Center for Infectious Diseases"/>
            <person name="Earl A."/>
            <person name="Manson A."/>
            <person name="Schwartman J."/>
            <person name="Gilmore M."/>
            <person name="Abouelleil A."/>
            <person name="Cao P."/>
            <person name="Chapman S."/>
            <person name="Cusick C."/>
            <person name="Shea T."/>
            <person name="Young S."/>
            <person name="Neafsey D."/>
            <person name="Nusbaum C."/>
            <person name="Birren B."/>
        </authorList>
    </citation>
    <scope>NUCLEOTIDE SEQUENCE [LARGE SCALE GENOMIC DNA]</scope>
    <source>
        <strain evidence="2">9E7_DIV0242</strain>
    </source>
</reference>
<dbReference type="OrthoDB" id="2139724at2"/>
<dbReference type="InterPro" id="IPR053712">
    <property type="entry name" value="Bac_CellDiv_Activator"/>
</dbReference>
<dbReference type="AlphaFoldDB" id="A0A242KBJ2"/>
<dbReference type="InterPro" id="IPR036192">
    <property type="entry name" value="Cell_div_ZapA-like_sf"/>
</dbReference>
<reference evidence="3" key="2">
    <citation type="submission" date="2017-05" db="EMBL/GenBank/DDBJ databases">
        <authorList>
            <consortium name="The Broad Institute Genomics Platform"/>
            <consortium name="The Broad Institute Genomic Center for Infectious Diseases"/>
            <person name="Earl A."/>
            <person name="Manson A."/>
            <person name="Schwartman J."/>
            <person name="Gilmore M."/>
            <person name="Abouelleil A."/>
            <person name="Cao P."/>
            <person name="Chapman S."/>
            <person name="Cusick C."/>
            <person name="Shea T."/>
            <person name="Young S."/>
            <person name="Neafsey D."/>
            <person name="Nusbaum C."/>
            <person name="Birren B."/>
        </authorList>
    </citation>
    <scope>NUCLEOTIDE SEQUENCE</scope>
    <source>
        <strain evidence="3">9E7_DIV0242</strain>
    </source>
</reference>
<dbReference type="SUPFAM" id="SSF102829">
    <property type="entry name" value="Cell division protein ZapA-like"/>
    <property type="match status" value="1"/>
</dbReference>
<dbReference type="EMBL" id="NGMM01000001">
    <property type="protein sequence ID" value="OTP18427.1"/>
    <property type="molecule type" value="Genomic_DNA"/>
</dbReference>
<accession>A0A242KBJ2</accession>
<reference evidence="3" key="3">
    <citation type="submission" date="2024-03" db="EMBL/GenBank/DDBJ databases">
        <title>The Genome Sequence of Enterococcus sp. DIV0242b.</title>
        <authorList>
            <consortium name="The Broad Institute Genomics Platform"/>
            <consortium name="The Broad Institute Microbial Omics Core"/>
            <consortium name="The Broad Institute Genomic Center for Infectious Diseases"/>
            <person name="Earl A."/>
            <person name="Manson A."/>
            <person name="Gilmore M."/>
            <person name="Schwartman J."/>
            <person name="Shea T."/>
            <person name="Abouelleil A."/>
            <person name="Cao P."/>
            <person name="Chapman S."/>
            <person name="Cusick C."/>
            <person name="Young S."/>
            <person name="Neafsey D."/>
            <person name="Nusbaum C."/>
            <person name="Birren B."/>
        </authorList>
    </citation>
    <scope>NUCLEOTIDE SEQUENCE</scope>
    <source>
        <strain evidence="3">9E7_DIV0242</strain>
    </source>
</reference>
<protein>
    <submittedName>
        <fullName evidence="2">Cell division protein ZapA</fullName>
    </submittedName>
</protein>
<feature type="compositionally biased region" description="Polar residues" evidence="1">
    <location>
        <begin position="129"/>
        <end position="148"/>
    </location>
</feature>
<dbReference type="GO" id="GO:0051301">
    <property type="term" value="P:cell division"/>
    <property type="evidence" value="ECO:0007669"/>
    <property type="project" value="UniProtKB-KW"/>
</dbReference>
<feature type="compositionally biased region" description="Basic and acidic residues" evidence="1">
    <location>
        <begin position="151"/>
        <end position="162"/>
    </location>
</feature>